<evidence type="ECO:0000256" key="1">
    <source>
        <dbReference type="ARBA" id="ARBA00001917"/>
    </source>
</evidence>
<evidence type="ECO:0000256" key="4">
    <source>
        <dbReference type="ARBA" id="ARBA00022982"/>
    </source>
</evidence>
<dbReference type="Gene3D" id="3.40.50.360">
    <property type="match status" value="1"/>
</dbReference>
<keyword evidence="2" id="KW-0285">Flavoprotein</keyword>
<evidence type="ECO:0000256" key="3">
    <source>
        <dbReference type="ARBA" id="ARBA00022643"/>
    </source>
</evidence>
<dbReference type="GO" id="GO:0005829">
    <property type="term" value="C:cytosol"/>
    <property type="evidence" value="ECO:0007669"/>
    <property type="project" value="TreeGrafter"/>
</dbReference>
<dbReference type="InterPro" id="IPR008254">
    <property type="entry name" value="Flavodoxin/NO_synth"/>
</dbReference>
<keyword evidence="4" id="KW-0249">Electron transport</keyword>
<dbReference type="GO" id="GO:0016491">
    <property type="term" value="F:oxidoreductase activity"/>
    <property type="evidence" value="ECO:0007669"/>
    <property type="project" value="TreeGrafter"/>
</dbReference>
<reference evidence="6 7" key="1">
    <citation type="journal article" date="2015" name="PLoS Negl. Trop. Dis.">
        <title>Haemophilus ducreyi Cutaneous Ulcer Strains Are Nearly Identical to Class I Genital Ulcer Strains.</title>
        <authorList>
            <person name="Gangaiah D."/>
            <person name="Webb K.M."/>
            <person name="Humphreys T.L."/>
            <person name="Fortney K.R."/>
            <person name="Toh E."/>
            <person name="Tai A."/>
            <person name="Katz S.S."/>
            <person name="Pillay A."/>
            <person name="Chen C.Y."/>
            <person name="Roberts S.A."/>
            <person name="Munson R.S.Jr."/>
            <person name="Spinola S.M."/>
        </authorList>
    </citation>
    <scope>NUCLEOTIDE SEQUENCE [LARGE SCALE GENOMIC DNA]</scope>
    <source>
        <strain evidence="7">CLU2</strain>
    </source>
</reference>
<comment type="cofactor">
    <cofactor evidence="1">
        <name>FMN</name>
        <dbReference type="ChEBI" id="CHEBI:58210"/>
    </cofactor>
</comment>
<keyword evidence="3" id="KW-0288">FMN</keyword>
<dbReference type="OMA" id="GFETTIH"/>
<protein>
    <submittedName>
        <fullName evidence="6">MioC</fullName>
    </submittedName>
</protein>
<dbReference type="NCBIfam" id="NF006531">
    <property type="entry name" value="PRK09004.1"/>
    <property type="match status" value="1"/>
</dbReference>
<proteinExistence type="predicted"/>
<evidence type="ECO:0000313" key="6">
    <source>
        <dbReference type="EMBL" id="AKO32994.1"/>
    </source>
</evidence>
<dbReference type="PROSITE" id="PS50902">
    <property type="entry name" value="FLAVODOXIN_LIKE"/>
    <property type="match status" value="1"/>
</dbReference>
<dbReference type="PANTHER" id="PTHR19384">
    <property type="entry name" value="NITRIC OXIDE SYNTHASE-RELATED"/>
    <property type="match status" value="1"/>
</dbReference>
<feature type="domain" description="Flavodoxin-like" evidence="5">
    <location>
        <begin position="5"/>
        <end position="144"/>
    </location>
</feature>
<dbReference type="PANTHER" id="PTHR19384:SF128">
    <property type="entry name" value="NADPH OXIDOREDUCTASE A"/>
    <property type="match status" value="1"/>
</dbReference>
<dbReference type="SUPFAM" id="SSF52218">
    <property type="entry name" value="Flavoproteins"/>
    <property type="match status" value="1"/>
</dbReference>
<evidence type="ECO:0000259" key="5">
    <source>
        <dbReference type="PROSITE" id="PS50902"/>
    </source>
</evidence>
<accession>A0AAC8UDK5</accession>
<dbReference type="PRINTS" id="PR00369">
    <property type="entry name" value="FLAVODOXIN"/>
</dbReference>
<sequence length="151" mass="16672">MTKSICIITGSTLGSAEYVADHLESCLTEQGFQVELFNQPTITDIQHQSRLIVVTSTHGAGELPDNIKPLFADISHQQLDLSQMQFGVVGLGSSDYDTFCYAVDIVEQTLTAQQAKQVCPSVRIDVSQNFDHDETAEKWLTTFVEPLISPH</sequence>
<dbReference type="RefSeq" id="WP_010945733.1">
    <property type="nucleotide sequence ID" value="NZ_CP011218.1"/>
</dbReference>
<dbReference type="GO" id="GO:0050660">
    <property type="term" value="F:flavin adenine dinucleotide binding"/>
    <property type="evidence" value="ECO:0007669"/>
    <property type="project" value="TreeGrafter"/>
</dbReference>
<dbReference type="AlphaFoldDB" id="A0AAC8UDK5"/>
<dbReference type="InterPro" id="IPR001094">
    <property type="entry name" value="Flavdoxin-like"/>
</dbReference>
<dbReference type="Proteomes" id="UP000060132">
    <property type="component" value="Chromosome"/>
</dbReference>
<name>A0AAC8UDK5_HAEDC</name>
<evidence type="ECO:0000313" key="7">
    <source>
        <dbReference type="Proteomes" id="UP000060132"/>
    </source>
</evidence>
<evidence type="ECO:0000256" key="2">
    <source>
        <dbReference type="ARBA" id="ARBA00022630"/>
    </source>
</evidence>
<dbReference type="EMBL" id="CP011219">
    <property type="protein sequence ID" value="AKO32994.1"/>
    <property type="molecule type" value="Genomic_DNA"/>
</dbReference>
<keyword evidence="4" id="KW-0813">Transport</keyword>
<gene>
    <name evidence="6" type="ORF">RZ57_07810</name>
</gene>
<organism evidence="6 7">
    <name type="scientific">Haemophilus ducreyi</name>
    <dbReference type="NCBI Taxonomy" id="730"/>
    <lineage>
        <taxon>Bacteria</taxon>
        <taxon>Pseudomonadati</taxon>
        <taxon>Pseudomonadota</taxon>
        <taxon>Gammaproteobacteria</taxon>
        <taxon>Pasteurellales</taxon>
        <taxon>Pasteurellaceae</taxon>
        <taxon>Haemophilus</taxon>
    </lineage>
</organism>
<dbReference type="GO" id="GO:0010181">
    <property type="term" value="F:FMN binding"/>
    <property type="evidence" value="ECO:0007669"/>
    <property type="project" value="InterPro"/>
</dbReference>
<dbReference type="Pfam" id="PF00258">
    <property type="entry name" value="Flavodoxin_1"/>
    <property type="match status" value="1"/>
</dbReference>
<dbReference type="InterPro" id="IPR029039">
    <property type="entry name" value="Flavoprotein-like_sf"/>
</dbReference>